<dbReference type="Pfam" id="PF02687">
    <property type="entry name" value="FtsX"/>
    <property type="match status" value="2"/>
</dbReference>
<keyword evidence="5 7" id="KW-0472">Membrane</keyword>
<dbReference type="AlphaFoldDB" id="A0A1M7LQH4"/>
<dbReference type="STRING" id="1120996.SAMN02746066_03374"/>
<dbReference type="InterPro" id="IPR050250">
    <property type="entry name" value="Macrolide_Exporter_MacB"/>
</dbReference>
<feature type="domain" description="ABC3 transporter permease C-terminal" evidence="8">
    <location>
        <begin position="653"/>
        <end position="773"/>
    </location>
</feature>
<feature type="transmembrane region" description="Helical" evidence="7">
    <location>
        <begin position="429"/>
        <end position="450"/>
    </location>
</feature>
<evidence type="ECO:0000259" key="8">
    <source>
        <dbReference type="Pfam" id="PF02687"/>
    </source>
</evidence>
<sequence length="780" mass="87751">MVINMNKFRIITAAKFRKNKGQYITFAIILFIAAAMLNLGLVIQMNFKQSFTDKWIEYNTADVTTIMMEQDYSEDYYNKIKNIKGIDSIEKRDCILMEGSYRLNGSEFSMPNVFYNFDDTINISKLGIIEQKDITSDMPAYVSYYLKHSGYKIGDAYVFNSNNTEYRFTIVGFVEDMIFGTQSLYKLGIYLPNESFKQLKDSIDSSNYAVSIGTTLTDRSQSKEVASRITDMLTGKMTATYSCSYFDYCKQVRTMTASVGGMIFIAFSCIIVIVSILISQFRINNDIEEEMQNMGVMKALGYKGNQIIFSTIFAYVVIAGLASMIGVGLSYVALPVLQQGFDAQTGFEWIQSFDFIAALITVVIITFLIILASYLTARKIRKLQAIVALRGGVKTHNFRRNYFPMDHSRGNVNYLLAIKDLFANGKKNFLLLVVIMATAFTAIFAGTMYYNIAIKPQAFIEAICETVPSVSFFVADSEDTSLFDEISKDKNVKSVLYYDSAKVIINQEEIRAFITDDYSKMDYSICYEGREPAHNNEIAIGNFIADSGKYKIGDSISVGYGSNKEDFIITGFMQSVNEQGNCIELTTDGIMRLNDQFKKTELNVYLNDESDTEGYIKDMQSKYPNQILSFVDVVETTEGAMQVFVNIASIMAIIIIIITILLIALILFILIKTVIHNNKMNLGILKAVGYTTRQLRLQTSWSLMPVVGIGVIIGAILSYITMNNVIVILFRVLGVMKLGFLIPIPMVIITAIVMMVISFLIAFGLCGRIRKISAYELISE</sequence>
<evidence type="ECO:0000256" key="2">
    <source>
        <dbReference type="ARBA" id="ARBA00022475"/>
    </source>
</evidence>
<keyword evidence="4 7" id="KW-1133">Transmembrane helix</keyword>
<gene>
    <name evidence="9" type="ORF">SAMN02746066_03374</name>
</gene>
<organism evidence="9 10">
    <name type="scientific">Anaerosporobacter mobilis DSM 15930</name>
    <dbReference type="NCBI Taxonomy" id="1120996"/>
    <lineage>
        <taxon>Bacteria</taxon>
        <taxon>Bacillati</taxon>
        <taxon>Bacillota</taxon>
        <taxon>Clostridia</taxon>
        <taxon>Lachnospirales</taxon>
        <taxon>Lachnospiraceae</taxon>
        <taxon>Anaerosporobacter</taxon>
    </lineage>
</organism>
<protein>
    <submittedName>
        <fullName evidence="9">Putative ABC transport system permease protein</fullName>
    </submittedName>
</protein>
<feature type="transmembrane region" description="Helical" evidence="7">
    <location>
        <begin position="259"/>
        <end position="278"/>
    </location>
</feature>
<proteinExistence type="inferred from homology"/>
<feature type="transmembrane region" description="Helical" evidence="7">
    <location>
        <begin position="701"/>
        <end position="720"/>
    </location>
</feature>
<feature type="transmembrane region" description="Helical" evidence="7">
    <location>
        <begin position="21"/>
        <end position="43"/>
    </location>
</feature>
<feature type="transmembrane region" description="Helical" evidence="7">
    <location>
        <begin position="353"/>
        <end position="375"/>
    </location>
</feature>
<dbReference type="EMBL" id="FRCP01000017">
    <property type="protein sequence ID" value="SHM80433.1"/>
    <property type="molecule type" value="Genomic_DNA"/>
</dbReference>
<feature type="transmembrane region" description="Helical" evidence="7">
    <location>
        <begin position="307"/>
        <end position="333"/>
    </location>
</feature>
<evidence type="ECO:0000313" key="10">
    <source>
        <dbReference type="Proteomes" id="UP000184038"/>
    </source>
</evidence>
<feature type="transmembrane region" description="Helical" evidence="7">
    <location>
        <begin position="740"/>
        <end position="765"/>
    </location>
</feature>
<evidence type="ECO:0000313" key="9">
    <source>
        <dbReference type="EMBL" id="SHM80433.1"/>
    </source>
</evidence>
<name>A0A1M7LQH4_9FIRM</name>
<dbReference type="Proteomes" id="UP000184038">
    <property type="component" value="Unassembled WGS sequence"/>
</dbReference>
<keyword evidence="3 7" id="KW-0812">Transmembrane</keyword>
<evidence type="ECO:0000256" key="5">
    <source>
        <dbReference type="ARBA" id="ARBA00023136"/>
    </source>
</evidence>
<keyword evidence="2" id="KW-1003">Cell membrane</keyword>
<dbReference type="PANTHER" id="PTHR30572:SF4">
    <property type="entry name" value="ABC TRANSPORTER PERMEASE YTRF"/>
    <property type="match status" value="1"/>
</dbReference>
<accession>A0A1M7LQH4</accession>
<comment type="similarity">
    <text evidence="6">Belongs to the ABC-4 integral membrane protein family.</text>
</comment>
<dbReference type="PANTHER" id="PTHR30572">
    <property type="entry name" value="MEMBRANE COMPONENT OF TRANSPORTER-RELATED"/>
    <property type="match status" value="1"/>
</dbReference>
<evidence type="ECO:0000256" key="4">
    <source>
        <dbReference type="ARBA" id="ARBA00022989"/>
    </source>
</evidence>
<evidence type="ECO:0000256" key="7">
    <source>
        <dbReference type="SAM" id="Phobius"/>
    </source>
</evidence>
<feature type="transmembrane region" description="Helical" evidence="7">
    <location>
        <begin position="643"/>
        <end position="671"/>
    </location>
</feature>
<dbReference type="GO" id="GO:0005886">
    <property type="term" value="C:plasma membrane"/>
    <property type="evidence" value="ECO:0007669"/>
    <property type="project" value="UniProtKB-SubCell"/>
</dbReference>
<evidence type="ECO:0000256" key="6">
    <source>
        <dbReference type="ARBA" id="ARBA00038076"/>
    </source>
</evidence>
<reference evidence="9 10" key="1">
    <citation type="submission" date="2016-11" db="EMBL/GenBank/DDBJ databases">
        <authorList>
            <person name="Jaros S."/>
            <person name="Januszkiewicz K."/>
            <person name="Wedrychowicz H."/>
        </authorList>
    </citation>
    <scope>NUCLEOTIDE SEQUENCE [LARGE SCALE GENOMIC DNA]</scope>
    <source>
        <strain evidence="9 10">DSM 15930</strain>
    </source>
</reference>
<evidence type="ECO:0000256" key="1">
    <source>
        <dbReference type="ARBA" id="ARBA00004651"/>
    </source>
</evidence>
<dbReference type="GO" id="GO:0022857">
    <property type="term" value="F:transmembrane transporter activity"/>
    <property type="evidence" value="ECO:0007669"/>
    <property type="project" value="TreeGrafter"/>
</dbReference>
<evidence type="ECO:0000256" key="3">
    <source>
        <dbReference type="ARBA" id="ARBA00022692"/>
    </source>
</evidence>
<dbReference type="InterPro" id="IPR003838">
    <property type="entry name" value="ABC3_permease_C"/>
</dbReference>
<keyword evidence="10" id="KW-1185">Reference proteome</keyword>
<comment type="subcellular location">
    <subcellularLocation>
        <location evidence="1">Cell membrane</location>
        <topology evidence="1">Multi-pass membrane protein</topology>
    </subcellularLocation>
</comment>
<feature type="domain" description="ABC3 transporter permease C-terminal" evidence="8">
    <location>
        <begin position="266"/>
        <end position="384"/>
    </location>
</feature>